<comment type="caution">
    <text evidence="1">The sequence shown here is derived from an EMBL/GenBank/DDBJ whole genome shotgun (WGS) entry which is preliminary data.</text>
</comment>
<accession>A0A3P1STC8</accession>
<name>A0A3P1STC8_9GAMM</name>
<sequence length="117" mass="13756">MGLKVVFILVLMTGVVRADTEEDFLLVGQGAYSCYHYLYDLEQSKRHVQFDRVRDYHHWASGYISAVSMMTPRGEEMLRKHRNDDAYRYIRHYCRNNEDATFVNAVARYVIDLGGRL</sequence>
<protein>
    <submittedName>
        <fullName evidence="1">Uncharacterized protein</fullName>
    </submittedName>
</protein>
<evidence type="ECO:0000313" key="2">
    <source>
        <dbReference type="Proteomes" id="UP000267535"/>
    </source>
</evidence>
<dbReference type="Proteomes" id="UP000267535">
    <property type="component" value="Unassembled WGS sequence"/>
</dbReference>
<proteinExistence type="predicted"/>
<keyword evidence="2" id="KW-1185">Reference proteome</keyword>
<reference evidence="1 2" key="1">
    <citation type="submission" date="2018-11" db="EMBL/GenBank/DDBJ databases">
        <title>The draft genome sequence of Amphritea balenae JAMM 1525T.</title>
        <authorList>
            <person name="Fang Z."/>
            <person name="Zhang Y."/>
            <person name="Han X."/>
        </authorList>
    </citation>
    <scope>NUCLEOTIDE SEQUENCE [LARGE SCALE GENOMIC DNA]</scope>
    <source>
        <strain evidence="1 2">JAMM 1525</strain>
    </source>
</reference>
<dbReference type="AlphaFoldDB" id="A0A3P1STC8"/>
<organism evidence="1 2">
    <name type="scientific">Amphritea balenae</name>
    <dbReference type="NCBI Taxonomy" id="452629"/>
    <lineage>
        <taxon>Bacteria</taxon>
        <taxon>Pseudomonadati</taxon>
        <taxon>Pseudomonadota</taxon>
        <taxon>Gammaproteobacteria</taxon>
        <taxon>Oceanospirillales</taxon>
        <taxon>Oceanospirillaceae</taxon>
        <taxon>Amphritea</taxon>
    </lineage>
</organism>
<gene>
    <name evidence="1" type="ORF">EHS89_05000</name>
</gene>
<dbReference type="EMBL" id="RQXV01000002">
    <property type="protein sequence ID" value="RRD00452.1"/>
    <property type="molecule type" value="Genomic_DNA"/>
</dbReference>
<dbReference type="RefSeq" id="WP_124925033.1">
    <property type="nucleotide sequence ID" value="NZ_BMOH01000003.1"/>
</dbReference>
<dbReference type="PROSITE" id="PS51257">
    <property type="entry name" value="PROKAR_LIPOPROTEIN"/>
    <property type="match status" value="1"/>
</dbReference>
<evidence type="ECO:0000313" key="1">
    <source>
        <dbReference type="EMBL" id="RRD00452.1"/>
    </source>
</evidence>